<protein>
    <submittedName>
        <fullName evidence="1 3">Uncharacterized protein</fullName>
    </submittedName>
</protein>
<name>A0A6G1G7H5_9PEZI</name>
<reference evidence="1 3" key="1">
    <citation type="submission" date="2020-01" db="EMBL/GenBank/DDBJ databases">
        <authorList>
            <consortium name="DOE Joint Genome Institute"/>
            <person name="Haridas S."/>
            <person name="Albert R."/>
            <person name="Binder M."/>
            <person name="Bloem J."/>
            <person name="Labutti K."/>
            <person name="Salamov A."/>
            <person name="Andreopoulos B."/>
            <person name="Baker S.E."/>
            <person name="Barry K."/>
            <person name="Bills G."/>
            <person name="Bluhm B.H."/>
            <person name="Cannon C."/>
            <person name="Castanera R."/>
            <person name="Culley D.E."/>
            <person name="Daum C."/>
            <person name="Ezra D."/>
            <person name="Gonzalez J.B."/>
            <person name="Henrissat B."/>
            <person name="Kuo A."/>
            <person name="Liang C."/>
            <person name="Lipzen A."/>
            <person name="Lutzoni F."/>
            <person name="Magnuson J."/>
            <person name="Mondo S."/>
            <person name="Nolan M."/>
            <person name="Ohm R."/>
            <person name="Pangilinan J."/>
            <person name="Park H.-J."/>
            <person name="Ramirez L."/>
            <person name="Alfaro M."/>
            <person name="Sun H."/>
            <person name="Tritt A."/>
            <person name="Yoshinaga Y."/>
            <person name="Zwiers L.-H."/>
            <person name="Turgeon B.G."/>
            <person name="Goodwin S.B."/>
            <person name="Spatafora J.W."/>
            <person name="Crous P.W."/>
            <person name="Grigoriev I.V."/>
        </authorList>
    </citation>
    <scope>NUCLEOTIDE SEQUENCE</scope>
    <source>
        <strain evidence="1 3">CBS 781.70</strain>
    </source>
</reference>
<reference evidence="3" key="3">
    <citation type="submission" date="2025-04" db="UniProtKB">
        <authorList>
            <consortium name="RefSeq"/>
        </authorList>
    </citation>
    <scope>IDENTIFICATION</scope>
    <source>
        <strain evidence="3">CBS 781.70</strain>
    </source>
</reference>
<gene>
    <name evidence="1 3" type="ORF">P152DRAFT_433382</name>
</gene>
<dbReference type="EMBL" id="ML975154">
    <property type="protein sequence ID" value="KAF1813840.1"/>
    <property type="molecule type" value="Genomic_DNA"/>
</dbReference>
<dbReference type="GeneID" id="54418031"/>
<accession>A0A6G1G7H5</accession>
<dbReference type="RefSeq" id="XP_033535471.1">
    <property type="nucleotide sequence ID" value="XM_033677461.1"/>
</dbReference>
<keyword evidence="2" id="KW-1185">Reference proteome</keyword>
<dbReference type="AlphaFoldDB" id="A0A6G1G7H5"/>
<proteinExistence type="predicted"/>
<organism evidence="1">
    <name type="scientific">Eremomyces bilateralis CBS 781.70</name>
    <dbReference type="NCBI Taxonomy" id="1392243"/>
    <lineage>
        <taxon>Eukaryota</taxon>
        <taxon>Fungi</taxon>
        <taxon>Dikarya</taxon>
        <taxon>Ascomycota</taxon>
        <taxon>Pezizomycotina</taxon>
        <taxon>Dothideomycetes</taxon>
        <taxon>Dothideomycetes incertae sedis</taxon>
        <taxon>Eremomycetales</taxon>
        <taxon>Eremomycetaceae</taxon>
        <taxon>Eremomyces</taxon>
    </lineage>
</organism>
<dbReference type="Proteomes" id="UP000504638">
    <property type="component" value="Unplaced"/>
</dbReference>
<sequence>MTSASDSPLVPGNGVASCGGHGTDEVLEVTQLLENHRITCCIGGASALIFYGAERVRHTWEIIVDSGQLGDAIELLKSPKYASDYLTLPAPPFQQRFSLPHTYQRFRGSSSNYDFTLVPSDHSHFSCHKSTICRSVHGLPYPKLPVLIQSFLDTNNRVALCDVVDGTNVSEDWGLQHLDLSGTNDVEWALRLNKMSTHPVPPFPTAAIKKLELWKSVVQTKIDRLGWTRPSELFTTQYRLKGSEDPWLVYSKAY</sequence>
<evidence type="ECO:0000313" key="2">
    <source>
        <dbReference type="Proteomes" id="UP000504638"/>
    </source>
</evidence>
<evidence type="ECO:0000313" key="3">
    <source>
        <dbReference type="RefSeq" id="XP_033535471.1"/>
    </source>
</evidence>
<evidence type="ECO:0000313" key="1">
    <source>
        <dbReference type="EMBL" id="KAF1813840.1"/>
    </source>
</evidence>
<reference evidence="3" key="2">
    <citation type="submission" date="2020-04" db="EMBL/GenBank/DDBJ databases">
        <authorList>
            <consortium name="NCBI Genome Project"/>
        </authorList>
    </citation>
    <scope>NUCLEOTIDE SEQUENCE</scope>
    <source>
        <strain evidence="3">CBS 781.70</strain>
    </source>
</reference>
<dbReference type="OrthoDB" id="3259529at2759"/>